<feature type="non-terminal residue" evidence="2">
    <location>
        <position position="1"/>
    </location>
</feature>
<dbReference type="InterPro" id="IPR050194">
    <property type="entry name" value="Glycosyltransferase_grp1"/>
</dbReference>
<protein>
    <recommendedName>
        <fullName evidence="1">Glycosyl transferase family 1 domain-containing protein</fullName>
    </recommendedName>
</protein>
<dbReference type="SUPFAM" id="SSF53756">
    <property type="entry name" value="UDP-Glycosyltransferase/glycogen phosphorylase"/>
    <property type="match status" value="1"/>
</dbReference>
<dbReference type="PANTHER" id="PTHR45947">
    <property type="entry name" value="SULFOQUINOVOSYL TRANSFERASE SQD2"/>
    <property type="match status" value="1"/>
</dbReference>
<name>X1ED25_9ZZZZ</name>
<proteinExistence type="predicted"/>
<accession>X1ED25</accession>
<dbReference type="Pfam" id="PF00534">
    <property type="entry name" value="Glycos_transf_1"/>
    <property type="match status" value="1"/>
</dbReference>
<sequence>EKNWRRTVSLPLVKVMVRCSDAYIAIGTRAREYFTYLGAKPEKIFIAHSTVDVEYFRNKSNMLKEKRDKLKEKMGIKTEKVIMYSGQLIERKGLFYLLQAYKELRKNYEEVSLLIVGYGPQENRLKGICKEENIQNVFFTGFIEYNNLPRYYVISDLFVLPSFE</sequence>
<dbReference type="EMBL" id="BART01036841">
    <property type="protein sequence ID" value="GAH15034.1"/>
    <property type="molecule type" value="Genomic_DNA"/>
</dbReference>
<evidence type="ECO:0000313" key="2">
    <source>
        <dbReference type="EMBL" id="GAH15034.1"/>
    </source>
</evidence>
<dbReference type="InterPro" id="IPR001296">
    <property type="entry name" value="Glyco_trans_1"/>
</dbReference>
<feature type="domain" description="Glycosyl transferase family 1" evidence="1">
    <location>
        <begin position="67"/>
        <end position="162"/>
    </location>
</feature>
<gene>
    <name evidence="2" type="ORF">S01H4_61943</name>
</gene>
<organism evidence="2">
    <name type="scientific">marine sediment metagenome</name>
    <dbReference type="NCBI Taxonomy" id="412755"/>
    <lineage>
        <taxon>unclassified sequences</taxon>
        <taxon>metagenomes</taxon>
        <taxon>ecological metagenomes</taxon>
    </lineage>
</organism>
<dbReference type="PANTHER" id="PTHR45947:SF3">
    <property type="entry name" value="SULFOQUINOVOSYL TRANSFERASE SQD2"/>
    <property type="match status" value="1"/>
</dbReference>
<dbReference type="Gene3D" id="3.40.50.2000">
    <property type="entry name" value="Glycogen Phosphorylase B"/>
    <property type="match status" value="2"/>
</dbReference>
<dbReference type="GO" id="GO:0016757">
    <property type="term" value="F:glycosyltransferase activity"/>
    <property type="evidence" value="ECO:0007669"/>
    <property type="project" value="InterPro"/>
</dbReference>
<evidence type="ECO:0000259" key="1">
    <source>
        <dbReference type="Pfam" id="PF00534"/>
    </source>
</evidence>
<reference evidence="2" key="1">
    <citation type="journal article" date="2014" name="Front. Microbiol.">
        <title>High frequency of phylogenetically diverse reductive dehalogenase-homologous genes in deep subseafloor sedimentary metagenomes.</title>
        <authorList>
            <person name="Kawai M."/>
            <person name="Futagami T."/>
            <person name="Toyoda A."/>
            <person name="Takaki Y."/>
            <person name="Nishi S."/>
            <person name="Hori S."/>
            <person name="Arai W."/>
            <person name="Tsubouchi T."/>
            <person name="Morono Y."/>
            <person name="Uchiyama I."/>
            <person name="Ito T."/>
            <person name="Fujiyama A."/>
            <person name="Inagaki F."/>
            <person name="Takami H."/>
        </authorList>
    </citation>
    <scope>NUCLEOTIDE SEQUENCE</scope>
    <source>
        <strain evidence="2">Expedition CK06-06</strain>
    </source>
</reference>
<comment type="caution">
    <text evidence="2">The sequence shown here is derived from an EMBL/GenBank/DDBJ whole genome shotgun (WGS) entry which is preliminary data.</text>
</comment>
<feature type="non-terminal residue" evidence="2">
    <location>
        <position position="164"/>
    </location>
</feature>
<dbReference type="AlphaFoldDB" id="X1ED25"/>